<evidence type="ECO:0000256" key="3">
    <source>
        <dbReference type="ARBA" id="ARBA00022840"/>
    </source>
</evidence>
<dbReference type="KEGG" id="acan:ACA1_033500"/>
<feature type="region of interest" description="Disordered" evidence="4">
    <location>
        <begin position="107"/>
        <end position="134"/>
    </location>
</feature>
<evidence type="ECO:0000256" key="4">
    <source>
        <dbReference type="SAM" id="MobiDB-lite"/>
    </source>
</evidence>
<evidence type="ECO:0000313" key="6">
    <source>
        <dbReference type="EMBL" id="ELR12202.1"/>
    </source>
</evidence>
<dbReference type="SUPFAM" id="SSF52540">
    <property type="entry name" value="P-loop containing nucleoside triphosphate hydrolases"/>
    <property type="match status" value="1"/>
</dbReference>
<dbReference type="Pfam" id="PF22977">
    <property type="entry name" value="WHD"/>
    <property type="match status" value="1"/>
</dbReference>
<dbReference type="SUPFAM" id="SSF47769">
    <property type="entry name" value="SAM/Pointed domain"/>
    <property type="match status" value="1"/>
</dbReference>
<dbReference type="InterPro" id="IPR003959">
    <property type="entry name" value="ATPase_AAA_core"/>
</dbReference>
<dbReference type="Pfam" id="PF00536">
    <property type="entry name" value="SAM_1"/>
    <property type="match status" value="1"/>
</dbReference>
<dbReference type="EMBL" id="KB008125">
    <property type="protein sequence ID" value="ELR12202.1"/>
    <property type="molecule type" value="Genomic_DNA"/>
</dbReference>
<feature type="region of interest" description="Disordered" evidence="4">
    <location>
        <begin position="387"/>
        <end position="500"/>
    </location>
</feature>
<dbReference type="Gene3D" id="1.10.150.50">
    <property type="entry name" value="Transcription Factor, Ets-1"/>
    <property type="match status" value="1"/>
</dbReference>
<dbReference type="InterPro" id="IPR003593">
    <property type="entry name" value="AAA+_ATPase"/>
</dbReference>
<dbReference type="Gene3D" id="3.40.50.300">
    <property type="entry name" value="P-loop containing nucleotide triphosphate hydrolases"/>
    <property type="match status" value="1"/>
</dbReference>
<accession>L8GGV5</accession>
<feature type="compositionally biased region" description="Acidic residues" evidence="4">
    <location>
        <begin position="446"/>
        <end position="462"/>
    </location>
</feature>
<dbReference type="InterPro" id="IPR001660">
    <property type="entry name" value="SAM"/>
</dbReference>
<dbReference type="AlphaFoldDB" id="L8GGV5"/>
<protein>
    <submittedName>
        <fullName evidence="6">ATPase, AAA domain containing protein</fullName>
    </submittedName>
</protein>
<organism evidence="6 7">
    <name type="scientific">Acanthamoeba castellanii (strain ATCC 30010 / Neff)</name>
    <dbReference type="NCBI Taxonomy" id="1257118"/>
    <lineage>
        <taxon>Eukaryota</taxon>
        <taxon>Amoebozoa</taxon>
        <taxon>Discosea</taxon>
        <taxon>Longamoebia</taxon>
        <taxon>Centramoebida</taxon>
        <taxon>Acanthamoebidae</taxon>
        <taxon>Acanthamoeba</taxon>
    </lineage>
</organism>
<dbReference type="VEuPathDB" id="AmoebaDB:ACA1_033500"/>
<dbReference type="GeneID" id="14912697"/>
<keyword evidence="3" id="KW-0067">ATP-binding</keyword>
<comment type="similarity">
    <text evidence="1">Belongs to the AAA ATPase family.</text>
</comment>
<dbReference type="InterPro" id="IPR027417">
    <property type="entry name" value="P-loop_NTPase"/>
</dbReference>
<dbReference type="CDD" id="cd19481">
    <property type="entry name" value="RecA-like_protease"/>
    <property type="match status" value="1"/>
</dbReference>
<dbReference type="RefSeq" id="XP_004334215.1">
    <property type="nucleotide sequence ID" value="XM_004334167.1"/>
</dbReference>
<dbReference type="InterPro" id="IPR013761">
    <property type="entry name" value="SAM/pointed_sf"/>
</dbReference>
<evidence type="ECO:0000313" key="7">
    <source>
        <dbReference type="Proteomes" id="UP000011083"/>
    </source>
</evidence>
<dbReference type="SMART" id="SM00382">
    <property type="entry name" value="AAA"/>
    <property type="match status" value="1"/>
</dbReference>
<feature type="compositionally biased region" description="Basic residues" evidence="4">
    <location>
        <begin position="403"/>
        <end position="413"/>
    </location>
</feature>
<feature type="domain" description="SAM" evidence="5">
    <location>
        <begin position="24"/>
        <end position="95"/>
    </location>
</feature>
<dbReference type="Pfam" id="PF00004">
    <property type="entry name" value="AAA"/>
    <property type="match status" value="1"/>
</dbReference>
<evidence type="ECO:0000256" key="1">
    <source>
        <dbReference type="ARBA" id="ARBA00006914"/>
    </source>
</evidence>
<dbReference type="Proteomes" id="UP000011083">
    <property type="component" value="Unassembled WGS sequence"/>
</dbReference>
<proteinExistence type="inferred from homology"/>
<gene>
    <name evidence="6" type="ORF">ACA1_033500</name>
</gene>
<dbReference type="STRING" id="1257118.L8GGV5"/>
<feature type="compositionally biased region" description="Acidic residues" evidence="4">
    <location>
        <begin position="484"/>
        <end position="493"/>
    </location>
</feature>
<keyword evidence="7" id="KW-1185">Reference proteome</keyword>
<sequence>MHCAQGRQGGEQAQRQRLREVAEWTCEDVAKWLQRVVLLPHQQRDAKELQTAVSEQAIDGAALLLLEPHDLASLGITKVGHRKKIEAALAALRCSFAAELAVGDHAEAKSPPAATADSGAETATTHADDDASGGAVREVRDAVAVMLRRSPWVECLLKETVVLAVLRGCLLPASTEAAAAVGFRNDEEFLEWVEALFLLQRLRVDCREELRKGLLAHSSFTMRAQHVDAMLDDVQALHERLERLCEVRLSKCPQPPRLLRLATKLELSAKELKALEYILLCNIGKDFPPPTALNSNLDNRNLAHKVGVYAQMNNRELLDFFRPTRLHMKQGLFEVDDEYSTQFNSHFLVMSPEVMRALSGCSLSTDEFFKIDKTALAEVLMEEPNFCKEKEPTLTPKTQESGRRKKMKKKKKEKSGATAEEEEEAEGDQKEFDLEALLKEAGIEGVDGDDDEGGDGEDESEEGLGGGEGGEGSDEDHPAASDGEAPEGDDDSGDTFSIKPYTTDLEYLEDQFSLIETRLRMKKVDSEEDTSFRADQRKPESILRELRAKARSIEAKIEKRLAVTLMNAEWLPRIEQLVQLRGLDTFEKQVLLTLIAGMISTNVRKASSRRDDPIFRQSFDVGTLLGLFCDGLEQQIQYRTYFYKSSRMIREGIISLSDPPFRKGSDLLDSSVEIDRRLLDYIVGLDTELSELVDGSDLFSPKVKLDQVVLPADQKRLILDTINNFEAFKECCKAKGLEDRLTYGTGVCMLFFGPSGTGKTMKKLLVVNFPSLGTKNMSELMRLIFREAKLYDAIIFFDECESLFESRNQSKSVDLTSLLTEIEHYDGLVVMATNRPYDLDEAMYRRINLAIEFKLPDFNLRREIWRSHLPPDIAVAADVEWTKLAMNFELAGGFIKNAILSALTFAIARNGEDICIQQQDLEKGAKLQLRGHLQMVDFEQRVVPKKGVEDMVLTKQQQGCISDIISFEKARKVLFGHWGFESQMQQGTVVLFSGDHPGAGKRTAAEALGPFSSPFADSS</sequence>
<evidence type="ECO:0000256" key="2">
    <source>
        <dbReference type="ARBA" id="ARBA00022741"/>
    </source>
</evidence>
<dbReference type="OMA" id="GEDICIQ"/>
<dbReference type="OrthoDB" id="10042665at2759"/>
<dbReference type="InterPro" id="IPR050221">
    <property type="entry name" value="26S_Proteasome_ATPase"/>
</dbReference>
<dbReference type="GO" id="GO:0016887">
    <property type="term" value="F:ATP hydrolysis activity"/>
    <property type="evidence" value="ECO:0007669"/>
    <property type="project" value="InterPro"/>
</dbReference>
<name>L8GGV5_ACACF</name>
<dbReference type="PANTHER" id="PTHR23073">
    <property type="entry name" value="26S PROTEASOME REGULATORY SUBUNIT"/>
    <property type="match status" value="1"/>
</dbReference>
<dbReference type="InterPro" id="IPR054472">
    <property type="entry name" value="WHD"/>
</dbReference>
<evidence type="ECO:0000259" key="5">
    <source>
        <dbReference type="PROSITE" id="PS50105"/>
    </source>
</evidence>
<dbReference type="SMART" id="SM00454">
    <property type="entry name" value="SAM"/>
    <property type="match status" value="1"/>
</dbReference>
<feature type="compositionally biased region" description="Basic and acidic residues" evidence="4">
    <location>
        <begin position="427"/>
        <end position="442"/>
    </location>
</feature>
<dbReference type="PROSITE" id="PS50105">
    <property type="entry name" value="SAM_DOMAIN"/>
    <property type="match status" value="1"/>
</dbReference>
<reference evidence="6 7" key="1">
    <citation type="journal article" date="2013" name="Genome Biol.">
        <title>Genome of Acanthamoeba castellanii highlights extensive lateral gene transfer and early evolution of tyrosine kinase signaling.</title>
        <authorList>
            <person name="Clarke M."/>
            <person name="Lohan A.J."/>
            <person name="Liu B."/>
            <person name="Lagkouvardos I."/>
            <person name="Roy S."/>
            <person name="Zafar N."/>
            <person name="Bertelli C."/>
            <person name="Schilde C."/>
            <person name="Kianianmomeni A."/>
            <person name="Burglin T.R."/>
            <person name="Frech C."/>
            <person name="Turcotte B."/>
            <person name="Kopec K.O."/>
            <person name="Synnott J.M."/>
            <person name="Choo C."/>
            <person name="Paponov I."/>
            <person name="Finkler A."/>
            <person name="Soon Heng Tan C."/>
            <person name="Hutchins A.P."/>
            <person name="Weinmeier T."/>
            <person name="Rattei T."/>
            <person name="Chu J.S."/>
            <person name="Gimenez G."/>
            <person name="Irimia M."/>
            <person name="Rigden D.J."/>
            <person name="Fitzpatrick D.A."/>
            <person name="Lorenzo-Morales J."/>
            <person name="Bateman A."/>
            <person name="Chiu C.H."/>
            <person name="Tang P."/>
            <person name="Hegemann P."/>
            <person name="Fromm H."/>
            <person name="Raoult D."/>
            <person name="Greub G."/>
            <person name="Miranda-Saavedra D."/>
            <person name="Chen N."/>
            <person name="Nash P."/>
            <person name="Ginger M.L."/>
            <person name="Horn M."/>
            <person name="Schaap P."/>
            <person name="Caler L."/>
            <person name="Loftus B."/>
        </authorList>
    </citation>
    <scope>NUCLEOTIDE SEQUENCE [LARGE SCALE GENOMIC DNA]</scope>
    <source>
        <strain evidence="6 7">Neff</strain>
    </source>
</reference>
<keyword evidence="2" id="KW-0547">Nucleotide-binding</keyword>
<dbReference type="GO" id="GO:0005524">
    <property type="term" value="F:ATP binding"/>
    <property type="evidence" value="ECO:0007669"/>
    <property type="project" value="UniProtKB-KW"/>
</dbReference>